<dbReference type="CDD" id="cd00882">
    <property type="entry name" value="Ras_like_GTPase"/>
    <property type="match status" value="1"/>
</dbReference>
<reference evidence="2 3" key="1">
    <citation type="submission" date="2023-08" db="EMBL/GenBank/DDBJ databases">
        <authorList>
            <person name="Palmer J.M."/>
        </authorList>
    </citation>
    <scope>NUCLEOTIDE SEQUENCE [LARGE SCALE GENOMIC DNA]</scope>
    <source>
        <strain evidence="2 3">TWF481</strain>
    </source>
</reference>
<name>A0AAV9VQJ5_9PEZI</name>
<evidence type="ECO:0000313" key="2">
    <source>
        <dbReference type="EMBL" id="KAK6495507.1"/>
    </source>
</evidence>
<dbReference type="PANTHER" id="PTHR36681:SF3">
    <property type="entry name" value="NUCLEAR GTPASE, GERMINAL CENTER-ASSOCIATED, TANDEM DUPLICATE 3"/>
    <property type="match status" value="1"/>
</dbReference>
<dbReference type="InterPro" id="IPR027417">
    <property type="entry name" value="P-loop_NTPase"/>
</dbReference>
<feature type="domain" description="Dynamin N-terminal" evidence="1">
    <location>
        <begin position="32"/>
        <end position="191"/>
    </location>
</feature>
<sequence length="386" mass="42651">MRSNGLLDLQSDNILKRVLETEQADFSATAVLAFIGDSGVGKSKLLTAVLGEPNLLPTSGLHACTSFPIEIRQRENVTELYKSNEILMNGKHTLETDLRADAVNYMQSLVPFTTDEEESKLWPLVKVVKLYVDSEALKTGAILVDLPGLRDSNAACTTVTRQYMTRANEIVVVTRLTRAVTDETTGELSREGYIKRLQHGGGRHLTIVCTCSDQFEPSDAAEDFKGDRQFLEKYHALNHEIDPKQQDRAKEEISSLEESLQQLCIEARDKYAIKSIAKTYSNLLNEETSITCYVTSAQHYLRHISPRKAPGTMSLDQTQIPMLRDYCASAPLEQKSALAAQFVQSILSIQSSASLFASNTSTSMSEAGRKKAKAEMAKAFTALSNA</sequence>
<keyword evidence="3" id="KW-1185">Reference proteome</keyword>
<dbReference type="Proteomes" id="UP001370758">
    <property type="component" value="Unassembled WGS sequence"/>
</dbReference>
<evidence type="ECO:0000313" key="3">
    <source>
        <dbReference type="Proteomes" id="UP001370758"/>
    </source>
</evidence>
<organism evidence="2 3">
    <name type="scientific">Arthrobotrys musiformis</name>
    <dbReference type="NCBI Taxonomy" id="47236"/>
    <lineage>
        <taxon>Eukaryota</taxon>
        <taxon>Fungi</taxon>
        <taxon>Dikarya</taxon>
        <taxon>Ascomycota</taxon>
        <taxon>Pezizomycotina</taxon>
        <taxon>Orbiliomycetes</taxon>
        <taxon>Orbiliales</taxon>
        <taxon>Orbiliaceae</taxon>
        <taxon>Arthrobotrys</taxon>
    </lineage>
</organism>
<dbReference type="SUPFAM" id="SSF52540">
    <property type="entry name" value="P-loop containing nucleoside triphosphate hydrolases"/>
    <property type="match status" value="1"/>
</dbReference>
<protein>
    <recommendedName>
        <fullName evidence="1">Dynamin N-terminal domain-containing protein</fullName>
    </recommendedName>
</protein>
<comment type="caution">
    <text evidence="2">The sequence shown here is derived from an EMBL/GenBank/DDBJ whole genome shotgun (WGS) entry which is preliminary data.</text>
</comment>
<accession>A0AAV9VQJ5</accession>
<dbReference type="Gene3D" id="3.40.50.300">
    <property type="entry name" value="P-loop containing nucleotide triphosphate hydrolases"/>
    <property type="match status" value="1"/>
</dbReference>
<dbReference type="Pfam" id="PF00350">
    <property type="entry name" value="Dynamin_N"/>
    <property type="match status" value="1"/>
</dbReference>
<dbReference type="AlphaFoldDB" id="A0AAV9VQJ5"/>
<dbReference type="EMBL" id="JAVHJL010000012">
    <property type="protein sequence ID" value="KAK6495507.1"/>
    <property type="molecule type" value="Genomic_DNA"/>
</dbReference>
<dbReference type="PANTHER" id="PTHR36681">
    <property type="entry name" value="NUCLEAR GTPASE, GERMINAL CENTER-ASSOCIATED, TANDEM DUPLICATE 3"/>
    <property type="match status" value="1"/>
</dbReference>
<gene>
    <name evidence="2" type="ORF">TWF481_002557</name>
</gene>
<dbReference type="InterPro" id="IPR045063">
    <property type="entry name" value="Dynamin_N"/>
</dbReference>
<proteinExistence type="predicted"/>
<evidence type="ECO:0000259" key="1">
    <source>
        <dbReference type="Pfam" id="PF00350"/>
    </source>
</evidence>